<dbReference type="PANTHER" id="PTHR45947:SF3">
    <property type="entry name" value="SULFOQUINOVOSYL TRANSFERASE SQD2"/>
    <property type="match status" value="1"/>
</dbReference>
<dbReference type="RefSeq" id="WP_086744233.1">
    <property type="nucleotide sequence ID" value="NZ_MWPV01000003.1"/>
</dbReference>
<evidence type="ECO:0000313" key="3">
    <source>
        <dbReference type="EMBL" id="OUL57648.1"/>
    </source>
</evidence>
<evidence type="ECO:0000259" key="1">
    <source>
        <dbReference type="Pfam" id="PF00534"/>
    </source>
</evidence>
<evidence type="ECO:0008006" key="5">
    <source>
        <dbReference type="Google" id="ProtNLM"/>
    </source>
</evidence>
<sequence length="343" mass="39472">MKSILLISNMGPSEQHPNSGIFIANQYNELRKNKELSFDYFYLTQDKKHGLAKILRYPLFLWQFISKYIFNHKKIDLIHVHFYYPNIILAALYKLLRNRKLRIVVTFHGSDIYYYTPAKSSYRFFSLFVDQYIFVSSELKKRFYKAVDGRVISAGALDLFYKLTSEKDKKYDLLFVGHLDFNKGIDRLLKLADSLENSVRIAVVGQGDSTVLDQYINNGSIAYLGPQTPDRLKEIYSRSRFLLNLSRNESFGLVLTEAMAQGVPVIATQTDGAATQISDNENGFLLKNDCKWLQDDGVAIIKQVLNSNQLKYKILSQKAAESAQRHKLSNITNELITIYNDLL</sequence>
<proteinExistence type="predicted"/>
<dbReference type="SUPFAM" id="SSF53756">
    <property type="entry name" value="UDP-Glycosyltransferase/glycogen phosphorylase"/>
    <property type="match status" value="1"/>
</dbReference>
<evidence type="ECO:0000259" key="2">
    <source>
        <dbReference type="Pfam" id="PF13439"/>
    </source>
</evidence>
<dbReference type="InterPro" id="IPR001296">
    <property type="entry name" value="Glyco_trans_1"/>
</dbReference>
<dbReference type="CDD" id="cd03801">
    <property type="entry name" value="GT4_PimA-like"/>
    <property type="match status" value="1"/>
</dbReference>
<dbReference type="PANTHER" id="PTHR45947">
    <property type="entry name" value="SULFOQUINOVOSYL TRANSFERASE SQD2"/>
    <property type="match status" value="1"/>
</dbReference>
<feature type="domain" description="Glycosyl transferase family 1" evidence="1">
    <location>
        <begin position="166"/>
        <end position="314"/>
    </location>
</feature>
<dbReference type="GO" id="GO:0016757">
    <property type="term" value="F:glycosyltransferase activity"/>
    <property type="evidence" value="ECO:0007669"/>
    <property type="project" value="InterPro"/>
</dbReference>
<name>A0A244CQ03_PSEDV</name>
<accession>A0A244CQ03</accession>
<feature type="domain" description="Glycosyltransferase subfamily 4-like N-terminal" evidence="2">
    <location>
        <begin position="49"/>
        <end position="145"/>
    </location>
</feature>
<evidence type="ECO:0000313" key="4">
    <source>
        <dbReference type="Proteomes" id="UP000194841"/>
    </source>
</evidence>
<dbReference type="InterPro" id="IPR050194">
    <property type="entry name" value="Glycosyltransferase_grp1"/>
</dbReference>
<dbReference type="AlphaFoldDB" id="A0A244CQ03"/>
<keyword evidence="4" id="KW-1185">Reference proteome</keyword>
<reference evidence="3 4" key="1">
    <citation type="submission" date="2017-02" db="EMBL/GenBank/DDBJ databases">
        <title>Pseudoalteromonas ulvae TC14 Genome.</title>
        <authorList>
            <person name="Molmeret M."/>
        </authorList>
    </citation>
    <scope>NUCLEOTIDE SEQUENCE [LARGE SCALE GENOMIC DNA]</scope>
    <source>
        <strain evidence="3">TC14</strain>
    </source>
</reference>
<dbReference type="Pfam" id="PF13439">
    <property type="entry name" value="Glyco_transf_4"/>
    <property type="match status" value="1"/>
</dbReference>
<dbReference type="InterPro" id="IPR028098">
    <property type="entry name" value="Glyco_trans_4-like_N"/>
</dbReference>
<organism evidence="3 4">
    <name type="scientific">Pseudoalteromonas ulvae</name>
    <dbReference type="NCBI Taxonomy" id="107327"/>
    <lineage>
        <taxon>Bacteria</taxon>
        <taxon>Pseudomonadati</taxon>
        <taxon>Pseudomonadota</taxon>
        <taxon>Gammaproteobacteria</taxon>
        <taxon>Alteromonadales</taxon>
        <taxon>Pseudoalteromonadaceae</taxon>
        <taxon>Pseudoalteromonas</taxon>
    </lineage>
</organism>
<comment type="caution">
    <text evidence="3">The sequence shown here is derived from an EMBL/GenBank/DDBJ whole genome shotgun (WGS) entry which is preliminary data.</text>
</comment>
<gene>
    <name evidence="3" type="ORF">B1199_11320</name>
</gene>
<dbReference type="EMBL" id="MWPV01000003">
    <property type="protein sequence ID" value="OUL57648.1"/>
    <property type="molecule type" value="Genomic_DNA"/>
</dbReference>
<protein>
    <recommendedName>
        <fullName evidence="5">Glycosyl transferase family 1 domain-containing protein</fullName>
    </recommendedName>
</protein>
<dbReference type="Pfam" id="PF00534">
    <property type="entry name" value="Glycos_transf_1"/>
    <property type="match status" value="1"/>
</dbReference>
<dbReference type="Proteomes" id="UP000194841">
    <property type="component" value="Unassembled WGS sequence"/>
</dbReference>
<dbReference type="Gene3D" id="3.40.50.2000">
    <property type="entry name" value="Glycogen Phosphorylase B"/>
    <property type="match status" value="2"/>
</dbReference>
<dbReference type="OrthoDB" id="6286688at2"/>